<gene>
    <name evidence="1" type="ORF">HRJ53_20035</name>
</gene>
<reference evidence="1" key="1">
    <citation type="submission" date="2020-06" db="EMBL/GenBank/DDBJ databases">
        <title>Legume-microbial interactions unlock mineral nutrients during tropical forest succession.</title>
        <authorList>
            <person name="Epihov D.Z."/>
        </authorList>
    </citation>
    <scope>NUCLEOTIDE SEQUENCE [LARGE SCALE GENOMIC DNA]</scope>
    <source>
        <strain evidence="1">Pan2503</strain>
    </source>
</reference>
<sequence length="79" mass="8711">MSSHIVIDVRRSQDFGIGTHIRSLVHALGVVDRRNHYTLVSGAAEASGLAGLPENFQMAIYSRSDLDPLDHIAFPIFLH</sequence>
<dbReference type="AlphaFoldDB" id="A0A7V8NTQ8"/>
<dbReference type="EMBL" id="JACDQQ010001925">
    <property type="protein sequence ID" value="MBA0087281.1"/>
    <property type="molecule type" value="Genomic_DNA"/>
</dbReference>
<protein>
    <submittedName>
        <fullName evidence="1">Uncharacterized protein</fullName>
    </submittedName>
</protein>
<evidence type="ECO:0000313" key="2">
    <source>
        <dbReference type="Proteomes" id="UP000567293"/>
    </source>
</evidence>
<name>A0A7V8NTQ8_9BACT</name>
<feature type="non-terminal residue" evidence="1">
    <location>
        <position position="79"/>
    </location>
</feature>
<accession>A0A7V8NTQ8</accession>
<organism evidence="1 2">
    <name type="scientific">Candidatus Acidiferrum panamense</name>
    <dbReference type="NCBI Taxonomy" id="2741543"/>
    <lineage>
        <taxon>Bacteria</taxon>
        <taxon>Pseudomonadati</taxon>
        <taxon>Acidobacteriota</taxon>
        <taxon>Terriglobia</taxon>
        <taxon>Candidatus Acidiferrales</taxon>
        <taxon>Candidatus Acidiferrum</taxon>
    </lineage>
</organism>
<proteinExistence type="predicted"/>
<keyword evidence="2" id="KW-1185">Reference proteome</keyword>
<dbReference type="Proteomes" id="UP000567293">
    <property type="component" value="Unassembled WGS sequence"/>
</dbReference>
<evidence type="ECO:0000313" key="1">
    <source>
        <dbReference type="EMBL" id="MBA0087281.1"/>
    </source>
</evidence>
<comment type="caution">
    <text evidence="1">The sequence shown here is derived from an EMBL/GenBank/DDBJ whole genome shotgun (WGS) entry which is preliminary data.</text>
</comment>